<dbReference type="Proteomes" id="UP000499080">
    <property type="component" value="Unassembled WGS sequence"/>
</dbReference>
<protein>
    <submittedName>
        <fullName evidence="1">Uncharacterized protein</fullName>
    </submittedName>
</protein>
<gene>
    <name evidence="1" type="ORF">AVEN_38965_1</name>
</gene>
<sequence>MIPRTIKPMPTNKYADKFPCPIEYEEKVCPQVPNYYFGLYRCYPYLMIPQTIKPIPTNKYADKFPCPIEYEEKVCPQILSKKGFLRQFRIASKPGAEKKDLATDVLGKVHCL</sequence>
<evidence type="ECO:0000313" key="1">
    <source>
        <dbReference type="EMBL" id="GBN28450.1"/>
    </source>
</evidence>
<accession>A0A4Y2MQ40</accession>
<proteinExistence type="predicted"/>
<organism evidence="1 2">
    <name type="scientific">Araneus ventricosus</name>
    <name type="common">Orbweaver spider</name>
    <name type="synonym">Epeira ventricosa</name>
    <dbReference type="NCBI Taxonomy" id="182803"/>
    <lineage>
        <taxon>Eukaryota</taxon>
        <taxon>Metazoa</taxon>
        <taxon>Ecdysozoa</taxon>
        <taxon>Arthropoda</taxon>
        <taxon>Chelicerata</taxon>
        <taxon>Arachnida</taxon>
        <taxon>Araneae</taxon>
        <taxon>Araneomorphae</taxon>
        <taxon>Entelegynae</taxon>
        <taxon>Araneoidea</taxon>
        <taxon>Araneidae</taxon>
        <taxon>Araneus</taxon>
    </lineage>
</organism>
<keyword evidence="2" id="KW-1185">Reference proteome</keyword>
<dbReference type="EMBL" id="BGPR01007643">
    <property type="protein sequence ID" value="GBN28450.1"/>
    <property type="molecule type" value="Genomic_DNA"/>
</dbReference>
<reference evidence="1 2" key="1">
    <citation type="journal article" date="2019" name="Sci. Rep.">
        <title>Orb-weaving spider Araneus ventricosus genome elucidates the spidroin gene catalogue.</title>
        <authorList>
            <person name="Kono N."/>
            <person name="Nakamura H."/>
            <person name="Ohtoshi R."/>
            <person name="Moran D.A.P."/>
            <person name="Shinohara A."/>
            <person name="Yoshida Y."/>
            <person name="Fujiwara M."/>
            <person name="Mori M."/>
            <person name="Tomita M."/>
            <person name="Arakawa K."/>
        </authorList>
    </citation>
    <scope>NUCLEOTIDE SEQUENCE [LARGE SCALE GENOMIC DNA]</scope>
</reference>
<comment type="caution">
    <text evidence="1">The sequence shown here is derived from an EMBL/GenBank/DDBJ whole genome shotgun (WGS) entry which is preliminary data.</text>
</comment>
<name>A0A4Y2MQ40_ARAVE</name>
<dbReference type="AlphaFoldDB" id="A0A4Y2MQ40"/>
<evidence type="ECO:0000313" key="2">
    <source>
        <dbReference type="Proteomes" id="UP000499080"/>
    </source>
</evidence>